<dbReference type="HOGENOM" id="CLU_1010512_0_0_2"/>
<evidence type="ECO:0000313" key="2">
    <source>
        <dbReference type="Proteomes" id="UP000001304"/>
    </source>
</evidence>
<keyword evidence="2" id="KW-1185">Reference proteome</keyword>
<proteinExistence type="predicted"/>
<accession>E0SNY9</accession>
<dbReference type="BioCyc" id="IAGG583356:GHAH-1105-MONOMER"/>
<gene>
    <name evidence="1" type="ordered locus">Igag_1123</name>
</gene>
<dbReference type="AlphaFoldDB" id="E0SNY9"/>
<dbReference type="STRING" id="583356.Igag_1123"/>
<protein>
    <submittedName>
        <fullName evidence="1">Uncharacterized protein</fullName>
    </submittedName>
</protein>
<reference evidence="1 2" key="1">
    <citation type="journal article" date="2010" name="Stand. Genomic Sci.">
        <title>Complete genome sequence of Ignisphaera aggregans type strain (AQ1.S1).</title>
        <authorList>
            <person name="Goker M."/>
            <person name="Held B."/>
            <person name="Lapidus A."/>
            <person name="Nolan M."/>
            <person name="Spring S."/>
            <person name="Yasawong M."/>
            <person name="Lucas S."/>
            <person name="Glavina Del Rio T."/>
            <person name="Tice H."/>
            <person name="Cheng J.F."/>
            <person name="Goodwin L."/>
            <person name="Tapia R."/>
            <person name="Pitluck S."/>
            <person name="Liolios K."/>
            <person name="Ivanova N."/>
            <person name="Mavromatis K."/>
            <person name="Mikhailova N."/>
            <person name="Pati A."/>
            <person name="Chen A."/>
            <person name="Palaniappan K."/>
            <person name="Brambilla E."/>
            <person name="Land M."/>
            <person name="Hauser L."/>
            <person name="Chang Y.J."/>
            <person name="Jeffries C.D."/>
            <person name="Brettin T."/>
            <person name="Detter J.C."/>
            <person name="Han C."/>
            <person name="Rohde M."/>
            <person name="Sikorski J."/>
            <person name="Woyke T."/>
            <person name="Bristow J."/>
            <person name="Eisen J.A."/>
            <person name="Markowitz V."/>
            <person name="Hugenholtz P."/>
            <person name="Kyrpides N.C."/>
            <person name="Klenk H.P."/>
        </authorList>
    </citation>
    <scope>NUCLEOTIDE SEQUENCE [LARGE SCALE GENOMIC DNA]</scope>
    <source>
        <strain evidence="2">DSM 17230 / JCM 13409 / AQ1.S1</strain>
    </source>
</reference>
<organism evidence="1 2">
    <name type="scientific">Ignisphaera aggregans (strain DSM 17230 / JCM 13409 / AQ1.S1)</name>
    <dbReference type="NCBI Taxonomy" id="583356"/>
    <lineage>
        <taxon>Archaea</taxon>
        <taxon>Thermoproteota</taxon>
        <taxon>Thermoprotei</taxon>
        <taxon>Desulfurococcales</taxon>
        <taxon>Desulfurococcaceae</taxon>
        <taxon>Ignisphaera</taxon>
    </lineage>
</organism>
<dbReference type="EMBL" id="CP002098">
    <property type="protein sequence ID" value="ADM27935.1"/>
    <property type="molecule type" value="Genomic_DNA"/>
</dbReference>
<dbReference type="Proteomes" id="UP000001304">
    <property type="component" value="Chromosome"/>
</dbReference>
<evidence type="ECO:0000313" key="1">
    <source>
        <dbReference type="EMBL" id="ADM27935.1"/>
    </source>
</evidence>
<dbReference type="KEGG" id="iag:Igag_1123"/>
<sequence length="275" mass="31370">MITYEEIINVLLKLQKCYRIQGILNRDIVSRFDFLTKPRFGLSIAVAMWAIEKLKRNNLSYSELVYIQKRLASFISEASESEKQVLRNIVQFLPKYTGFDINTVARRCLIDIHILTDITRMLNLISESLSLLDTFGKKIYEPLKMNRNLCLDDVDLLPSAHSNSDAYVQLIVKALNDSLELHKDPLIMQIVEVISSKVEKGSLMPSDIASIALISMLISKQVHPITICTEPCIDIEAISRRLYNDLLATGVDPSTSDIYKLYQELSTKIIMRGQR</sequence>
<name>E0SNY9_IGNAA</name>